<dbReference type="SUPFAM" id="SSF54534">
    <property type="entry name" value="FKBP-like"/>
    <property type="match status" value="1"/>
</dbReference>
<dbReference type="AlphaFoldDB" id="A0A0R3TS38"/>
<gene>
    <name evidence="2" type="ORF">HNAJ_LOCUS10436</name>
</gene>
<organism evidence="4">
    <name type="scientific">Rodentolepis nana</name>
    <name type="common">Dwarf tapeworm</name>
    <name type="synonym">Hymenolepis nana</name>
    <dbReference type="NCBI Taxonomy" id="102285"/>
    <lineage>
        <taxon>Eukaryota</taxon>
        <taxon>Metazoa</taxon>
        <taxon>Spiralia</taxon>
        <taxon>Lophotrochozoa</taxon>
        <taxon>Platyhelminthes</taxon>
        <taxon>Cestoda</taxon>
        <taxon>Eucestoda</taxon>
        <taxon>Cyclophyllidea</taxon>
        <taxon>Hymenolepididae</taxon>
        <taxon>Rodentolepis</taxon>
    </lineage>
</organism>
<dbReference type="Gene3D" id="3.10.50.40">
    <property type="match status" value="1"/>
</dbReference>
<dbReference type="InterPro" id="IPR050754">
    <property type="entry name" value="FKBP4/5/8-like"/>
</dbReference>
<name>A0A0R3TS38_RODNA</name>
<dbReference type="Proteomes" id="UP000278807">
    <property type="component" value="Unassembled WGS sequence"/>
</dbReference>
<accession>A0A0R3TS38</accession>
<reference evidence="2 3" key="2">
    <citation type="submission" date="2018-11" db="EMBL/GenBank/DDBJ databases">
        <authorList>
            <consortium name="Pathogen Informatics"/>
        </authorList>
    </citation>
    <scope>NUCLEOTIDE SEQUENCE [LARGE SCALE GENOMIC DNA]</scope>
</reference>
<dbReference type="GO" id="GO:0003755">
    <property type="term" value="F:peptidyl-prolyl cis-trans isomerase activity"/>
    <property type="evidence" value="ECO:0007669"/>
    <property type="project" value="InterPro"/>
</dbReference>
<proteinExistence type="predicted"/>
<evidence type="ECO:0000313" key="4">
    <source>
        <dbReference type="WBParaSite" id="HNAJ_0001044101-mRNA-1"/>
    </source>
</evidence>
<dbReference type="WBParaSite" id="HNAJ_0001044101-mRNA-1">
    <property type="protein sequence ID" value="HNAJ_0001044101-mRNA-1"/>
    <property type="gene ID" value="HNAJ_0001044101"/>
</dbReference>
<sequence length="376" mass="42891">MEKSETVNAFESVTDDNGILKKVIQKGWIPVKPSENNQFTVEILRTYEDGPKKGEVVESDTEKDPIRTIHFRGIERNYLKYALVSMELGEISEFILQPKYSGGSEAHRCRIKLIDFGAFYEYSHQVQRVFSIAHDCGSLYPGQKVDIHAKGYCNGQLYHEHRASVFAADADYTELPRTVVAQLRRLGPKGGWLKLVNINEISDKEREKFGFPSNGAVWYHVEVESSISGGTVSVEMADDFLRAGKCRLAEEIYDHCTSSYTDRCPKEAIPRAHLNAALASLQIGSPDKCLRHCQRYSQNGAEDDKYYFRLGQAFFMKHDFRRAEEHFRAASIRSSESNREEILQAANLSGRRYKSKYDNILRTMMEHAPVLLAQQI</sequence>
<dbReference type="PANTHER" id="PTHR46512">
    <property type="entry name" value="PEPTIDYLPROLYL ISOMERASE"/>
    <property type="match status" value="1"/>
</dbReference>
<dbReference type="InterPro" id="IPR011990">
    <property type="entry name" value="TPR-like_helical_dom_sf"/>
</dbReference>
<keyword evidence="3" id="KW-1185">Reference proteome</keyword>
<evidence type="ECO:0000313" key="2">
    <source>
        <dbReference type="EMBL" id="VDO07957.1"/>
    </source>
</evidence>
<evidence type="ECO:0000313" key="3">
    <source>
        <dbReference type="Proteomes" id="UP000278807"/>
    </source>
</evidence>
<dbReference type="SUPFAM" id="SSF48452">
    <property type="entry name" value="TPR-like"/>
    <property type="match status" value="1"/>
</dbReference>
<dbReference type="InterPro" id="IPR046357">
    <property type="entry name" value="PPIase_dom_sf"/>
</dbReference>
<dbReference type="OrthoDB" id="433738at2759"/>
<evidence type="ECO:0000256" key="1">
    <source>
        <dbReference type="ARBA" id="ARBA00029569"/>
    </source>
</evidence>
<protein>
    <recommendedName>
        <fullName evidence="1">Rotamase</fullName>
    </recommendedName>
</protein>
<dbReference type="PANTHER" id="PTHR46512:SF9">
    <property type="entry name" value="PEPTIDYLPROLYL ISOMERASE"/>
    <property type="match status" value="1"/>
</dbReference>
<reference evidence="4" key="1">
    <citation type="submission" date="2017-02" db="UniProtKB">
        <authorList>
            <consortium name="WormBaseParasite"/>
        </authorList>
    </citation>
    <scope>IDENTIFICATION</scope>
</reference>
<dbReference type="EMBL" id="UZAE01013051">
    <property type="protein sequence ID" value="VDO07957.1"/>
    <property type="molecule type" value="Genomic_DNA"/>
</dbReference>
<dbReference type="Gene3D" id="1.25.40.10">
    <property type="entry name" value="Tetratricopeptide repeat domain"/>
    <property type="match status" value="1"/>
</dbReference>
<dbReference type="STRING" id="102285.A0A0R3TS38"/>